<dbReference type="AlphaFoldDB" id="A0A851MYU4"/>
<feature type="non-terminal residue" evidence="1">
    <location>
        <position position="1"/>
    </location>
</feature>
<comment type="caution">
    <text evidence="1">The sequence shown here is derived from an EMBL/GenBank/DDBJ whole genome shotgun (WGS) entry which is preliminary data.</text>
</comment>
<dbReference type="EMBL" id="WBMV01007558">
    <property type="protein sequence ID" value="NXC34533.1"/>
    <property type="molecule type" value="Genomic_DNA"/>
</dbReference>
<organism evidence="1 2">
    <name type="scientific">Campylorhamphus procurvoides</name>
    <dbReference type="NCBI Taxonomy" id="190295"/>
    <lineage>
        <taxon>Eukaryota</taxon>
        <taxon>Metazoa</taxon>
        <taxon>Chordata</taxon>
        <taxon>Craniata</taxon>
        <taxon>Vertebrata</taxon>
        <taxon>Euteleostomi</taxon>
        <taxon>Archelosauria</taxon>
        <taxon>Archosauria</taxon>
        <taxon>Dinosauria</taxon>
        <taxon>Saurischia</taxon>
        <taxon>Theropoda</taxon>
        <taxon>Coelurosauria</taxon>
        <taxon>Aves</taxon>
        <taxon>Neognathae</taxon>
        <taxon>Neoaves</taxon>
        <taxon>Telluraves</taxon>
        <taxon>Australaves</taxon>
        <taxon>Passeriformes</taxon>
        <taxon>Dendrocolaptidae</taxon>
        <taxon>Campylorhamphus</taxon>
    </lineage>
</organism>
<protein>
    <submittedName>
        <fullName evidence="1">ERB1 protein</fullName>
    </submittedName>
</protein>
<sequence length="136" mass="15087">PDCDDNVNFGTVPQTVAFSFFAPGAAAARNWNKLKHLACWSIKQFNTTSNILSQLLTNVNDIRHAVLQNRAAIDFLLLAQGHGCQEFEGMCCMNLSDHSKSIHKQLSTLRERLNHITYGTSPLSDWLASLGLTGWV</sequence>
<dbReference type="PANTHER" id="PTHR10424">
    <property type="entry name" value="VIRAL ENVELOPE PROTEIN"/>
    <property type="match status" value="1"/>
</dbReference>
<dbReference type="Gene3D" id="1.10.287.210">
    <property type="match status" value="1"/>
</dbReference>
<reference evidence="1" key="1">
    <citation type="submission" date="2019-09" db="EMBL/GenBank/DDBJ databases">
        <title>Bird 10,000 Genomes (B10K) Project - Family phase.</title>
        <authorList>
            <person name="Zhang G."/>
        </authorList>
    </citation>
    <scope>NUCLEOTIDE SEQUENCE</scope>
    <source>
        <strain evidence="1">B10K-DU-001-09</strain>
        <tissue evidence="1">Muscle</tissue>
    </source>
</reference>
<gene>
    <name evidence="1" type="primary">Ervpablb1</name>
    <name evidence="1" type="ORF">CAMPRO_R12044</name>
</gene>
<dbReference type="Proteomes" id="UP000614027">
    <property type="component" value="Unassembled WGS sequence"/>
</dbReference>
<keyword evidence="2" id="KW-1185">Reference proteome</keyword>
<evidence type="ECO:0000313" key="2">
    <source>
        <dbReference type="Proteomes" id="UP000614027"/>
    </source>
</evidence>
<dbReference type="SUPFAM" id="SSF58069">
    <property type="entry name" value="Virus ectodomain"/>
    <property type="match status" value="1"/>
</dbReference>
<accession>A0A851MYU4</accession>
<evidence type="ECO:0000313" key="1">
    <source>
        <dbReference type="EMBL" id="NXC34533.1"/>
    </source>
</evidence>
<name>A0A851MYU4_9DEND</name>
<feature type="non-terminal residue" evidence="1">
    <location>
        <position position="136"/>
    </location>
</feature>
<dbReference type="OrthoDB" id="9838443at2759"/>
<dbReference type="InterPro" id="IPR018154">
    <property type="entry name" value="TLV/ENV_coat_polyprotein"/>
</dbReference>
<dbReference type="Pfam" id="PF00429">
    <property type="entry name" value="TLV_coat"/>
    <property type="match status" value="1"/>
</dbReference>
<proteinExistence type="predicted"/>